<feature type="transmembrane region" description="Helical" evidence="7">
    <location>
        <begin position="12"/>
        <end position="32"/>
    </location>
</feature>
<feature type="transmembrane region" description="Helical" evidence="7">
    <location>
        <begin position="108"/>
        <end position="125"/>
    </location>
</feature>
<dbReference type="PANTHER" id="PTHR22926">
    <property type="entry name" value="PHOSPHO-N-ACETYLMURAMOYL-PENTAPEPTIDE-TRANSFERASE"/>
    <property type="match status" value="1"/>
</dbReference>
<protein>
    <submittedName>
        <fullName evidence="8">MraY family glycosyltransferase</fullName>
        <ecNumber evidence="8">2.7.8.-</ecNumber>
    </submittedName>
</protein>
<dbReference type="GO" id="GO:0016740">
    <property type="term" value="F:transferase activity"/>
    <property type="evidence" value="ECO:0007669"/>
    <property type="project" value="UniProtKB-KW"/>
</dbReference>
<dbReference type="EC" id="2.7.8.-" evidence="8"/>
<keyword evidence="5 7" id="KW-1133">Transmembrane helix</keyword>
<evidence type="ECO:0000256" key="2">
    <source>
        <dbReference type="ARBA" id="ARBA00022475"/>
    </source>
</evidence>
<name>A0ABU9K433_9BACI</name>
<evidence type="ECO:0000313" key="9">
    <source>
        <dbReference type="Proteomes" id="UP001459714"/>
    </source>
</evidence>
<dbReference type="EMBL" id="JBBYAK010000001">
    <property type="protein sequence ID" value="MEL3959056.1"/>
    <property type="molecule type" value="Genomic_DNA"/>
</dbReference>
<comment type="caution">
    <text evidence="8">The sequence shown here is derived from an EMBL/GenBank/DDBJ whole genome shotgun (WGS) entry which is preliminary data.</text>
</comment>
<dbReference type="PROSITE" id="PS01348">
    <property type="entry name" value="MRAY_2"/>
    <property type="match status" value="1"/>
</dbReference>
<evidence type="ECO:0000256" key="5">
    <source>
        <dbReference type="ARBA" id="ARBA00022989"/>
    </source>
</evidence>
<sequence>MYVFHDPILLKKLIIAFLISFLTTFLLIYPIIKLAIRFNIMDIPNKRKVNKVPIPRMGGLGIVLGATLGLLYLRPFQEHLLEIAIGAIIVVITGLLDDKFSLPPLIKLFGQLIPAVILIFAGIDIERISLPFFGIVELSVPLRFVITAIWIIGITNAINLIDGLDGLASGVSTIALASIMVMAFLDGRLFVISLCITLIGSNLGFLIHNFHPAKVYMGDTGSLFLGYSIAVISILGLFKKVTLLGFIIPVIVLALPIFDTLFAIIRRAKNGEKIMNPDKKHIHHQLLNSGFSHRETVLIMYGISIIFGILAILFSRASLGLLLLIAFLSCIMIFFMAELVGLVGRGKKPFINSFKKLFLVNKGNHPTK</sequence>
<feature type="transmembrane region" description="Helical" evidence="7">
    <location>
        <begin position="220"/>
        <end position="238"/>
    </location>
</feature>
<feature type="transmembrane region" description="Helical" evidence="7">
    <location>
        <begin position="190"/>
        <end position="208"/>
    </location>
</feature>
<accession>A0ABU9K433</accession>
<feature type="transmembrane region" description="Helical" evidence="7">
    <location>
        <begin position="244"/>
        <end position="265"/>
    </location>
</feature>
<reference evidence="8 9" key="1">
    <citation type="submission" date="2024-03" db="EMBL/GenBank/DDBJ databases">
        <title>Bacilli Hybrid Assemblies.</title>
        <authorList>
            <person name="Kovac J."/>
        </authorList>
    </citation>
    <scope>NUCLEOTIDE SEQUENCE [LARGE SCALE GENOMIC DNA]</scope>
    <source>
        <strain evidence="8 9">FSL M8-0022</strain>
    </source>
</reference>
<evidence type="ECO:0000256" key="6">
    <source>
        <dbReference type="ARBA" id="ARBA00023136"/>
    </source>
</evidence>
<dbReference type="PANTHER" id="PTHR22926:SF3">
    <property type="entry name" value="UNDECAPRENYL-PHOSPHATE ALPHA-N-ACETYLGLUCOSAMINYL 1-PHOSPHATE TRANSFERASE"/>
    <property type="match status" value="1"/>
</dbReference>
<keyword evidence="6 7" id="KW-0472">Membrane</keyword>
<keyword evidence="9" id="KW-1185">Reference proteome</keyword>
<feature type="transmembrane region" description="Helical" evidence="7">
    <location>
        <begin position="164"/>
        <end position="184"/>
    </location>
</feature>
<evidence type="ECO:0000256" key="7">
    <source>
        <dbReference type="SAM" id="Phobius"/>
    </source>
</evidence>
<comment type="subcellular location">
    <subcellularLocation>
        <location evidence="1">Cell membrane</location>
        <topology evidence="1">Multi-pass membrane protein</topology>
    </subcellularLocation>
</comment>
<feature type="transmembrane region" description="Helical" evidence="7">
    <location>
        <begin position="79"/>
        <end position="96"/>
    </location>
</feature>
<keyword evidence="3 8" id="KW-0808">Transferase</keyword>
<feature type="transmembrane region" description="Helical" evidence="7">
    <location>
        <begin position="321"/>
        <end position="343"/>
    </location>
</feature>
<evidence type="ECO:0000256" key="1">
    <source>
        <dbReference type="ARBA" id="ARBA00004651"/>
    </source>
</evidence>
<keyword evidence="4 7" id="KW-0812">Transmembrane</keyword>
<dbReference type="InterPro" id="IPR018480">
    <property type="entry name" value="PNAcMuramoyl-5peptid_Trfase_CS"/>
</dbReference>
<dbReference type="Proteomes" id="UP001459714">
    <property type="component" value="Unassembled WGS sequence"/>
</dbReference>
<dbReference type="InterPro" id="IPR000715">
    <property type="entry name" value="Glycosyl_transferase_4"/>
</dbReference>
<evidence type="ECO:0000256" key="3">
    <source>
        <dbReference type="ARBA" id="ARBA00022679"/>
    </source>
</evidence>
<evidence type="ECO:0000313" key="8">
    <source>
        <dbReference type="EMBL" id="MEL3959056.1"/>
    </source>
</evidence>
<organism evidence="8 9">
    <name type="scientific">Caldifermentibacillus hisashii</name>
    <dbReference type="NCBI Taxonomy" id="996558"/>
    <lineage>
        <taxon>Bacteria</taxon>
        <taxon>Bacillati</taxon>
        <taxon>Bacillota</taxon>
        <taxon>Bacilli</taxon>
        <taxon>Bacillales</taxon>
        <taxon>Bacillaceae</taxon>
        <taxon>Caldifermentibacillus</taxon>
    </lineage>
</organism>
<keyword evidence="2" id="KW-1003">Cell membrane</keyword>
<feature type="transmembrane region" description="Helical" evidence="7">
    <location>
        <begin position="131"/>
        <end position="152"/>
    </location>
</feature>
<dbReference type="CDD" id="cd06853">
    <property type="entry name" value="GT_WecA_like"/>
    <property type="match status" value="1"/>
</dbReference>
<proteinExistence type="predicted"/>
<gene>
    <name evidence="8" type="ORF">NST17_18030</name>
</gene>
<dbReference type="Pfam" id="PF00953">
    <property type="entry name" value="Glycos_transf_4"/>
    <property type="match status" value="1"/>
</dbReference>
<feature type="transmembrane region" description="Helical" evidence="7">
    <location>
        <begin position="297"/>
        <end position="315"/>
    </location>
</feature>
<feature type="transmembrane region" description="Helical" evidence="7">
    <location>
        <begin position="53"/>
        <end position="73"/>
    </location>
</feature>
<dbReference type="RefSeq" id="WP_342020799.1">
    <property type="nucleotide sequence ID" value="NZ_JBBYAK010000001.1"/>
</dbReference>
<evidence type="ECO:0000256" key="4">
    <source>
        <dbReference type="ARBA" id="ARBA00022692"/>
    </source>
</evidence>